<accession>A0A6B9ZKS0</accession>
<reference evidence="1 2" key="1">
    <citation type="submission" date="2020-01" db="EMBL/GenBank/DDBJ databases">
        <title>Complete genome sequence of Chitinophaga sp. H33E-04 isolated from quinoa roots.</title>
        <authorList>
            <person name="Weon H.-Y."/>
            <person name="Lee S.A."/>
        </authorList>
    </citation>
    <scope>NUCLEOTIDE SEQUENCE [LARGE SCALE GENOMIC DNA]</scope>
    <source>
        <strain evidence="1 2">H33E-04</strain>
    </source>
</reference>
<dbReference type="RefSeq" id="WP_162334706.1">
    <property type="nucleotide sequence ID" value="NZ_CP048113.1"/>
</dbReference>
<evidence type="ECO:0000313" key="2">
    <source>
        <dbReference type="Proteomes" id="UP000476411"/>
    </source>
</evidence>
<dbReference type="KEGG" id="chih:GWR21_26365"/>
<dbReference type="Proteomes" id="UP000476411">
    <property type="component" value="Chromosome"/>
</dbReference>
<gene>
    <name evidence="1" type="ORF">GWR21_26365</name>
</gene>
<dbReference type="AlphaFoldDB" id="A0A6B9ZKS0"/>
<dbReference type="EMBL" id="CP048113">
    <property type="protein sequence ID" value="QHS62982.1"/>
    <property type="molecule type" value="Genomic_DNA"/>
</dbReference>
<evidence type="ECO:0000313" key="1">
    <source>
        <dbReference type="EMBL" id="QHS62982.1"/>
    </source>
</evidence>
<protein>
    <submittedName>
        <fullName evidence="1">Uncharacterized protein</fullName>
    </submittedName>
</protein>
<sequence>MHLSLTYQLKILSYLRESLQQQYLRTEQDRKEFRNILLKTCVTLAYCSGMCQNTHVKGVLKKEMTAIFKIYQTTSTENDTYLLKQKGYILGSINASVTIVKTFEEVLEEVS</sequence>
<name>A0A6B9ZKS0_9BACT</name>
<proteinExistence type="predicted"/>
<organism evidence="1 2">
    <name type="scientific">Chitinophaga agri</name>
    <dbReference type="NCBI Taxonomy" id="2703787"/>
    <lineage>
        <taxon>Bacteria</taxon>
        <taxon>Pseudomonadati</taxon>
        <taxon>Bacteroidota</taxon>
        <taxon>Chitinophagia</taxon>
        <taxon>Chitinophagales</taxon>
        <taxon>Chitinophagaceae</taxon>
        <taxon>Chitinophaga</taxon>
    </lineage>
</organism>
<keyword evidence="2" id="KW-1185">Reference proteome</keyword>